<dbReference type="RefSeq" id="WP_306931417.1">
    <property type="nucleotide sequence ID" value="NZ_JAUTBL010000002.1"/>
</dbReference>
<evidence type="ECO:0000256" key="1">
    <source>
        <dbReference type="SAM" id="MobiDB-lite"/>
    </source>
</evidence>
<dbReference type="EMBL" id="JAVIZC010000003">
    <property type="protein sequence ID" value="MDR6104436.1"/>
    <property type="molecule type" value="Genomic_DNA"/>
</dbReference>
<evidence type="ECO:0000313" key="3">
    <source>
        <dbReference type="EMBL" id="MDQ1185259.1"/>
    </source>
</evidence>
<feature type="chain" id="PRO_5042512312" description="Invasion associated locus B family protein" evidence="2">
    <location>
        <begin position="20"/>
        <end position="160"/>
    </location>
</feature>
<sequence>MLGKTVFLVAVMMASLANAQDTEPAETEPPAPWRHLDGRNTGTVGTCSPDDTGDITICYLVRCDKGELVFVMQEADIAEFGISKMTFEIGRYKRTIKMPPVRNDEQAISLAKEPKLLAALTSGADWASLSTSGARVEYSTGFELTNAPKLISELRAKCLK</sequence>
<proteinExistence type="predicted"/>
<protein>
    <recommendedName>
        <fullName evidence="7">Invasion associated locus B family protein</fullName>
    </recommendedName>
</protein>
<accession>A0AAJ2BK50</accession>
<feature type="region of interest" description="Disordered" evidence="1">
    <location>
        <begin position="19"/>
        <end position="38"/>
    </location>
</feature>
<dbReference type="Proteomes" id="UP001224781">
    <property type="component" value="Unassembled WGS sequence"/>
</dbReference>
<evidence type="ECO:0000256" key="2">
    <source>
        <dbReference type="SAM" id="SignalP"/>
    </source>
</evidence>
<name>A0AAJ2BK50_9HYPH</name>
<keyword evidence="2" id="KW-0732">Signal</keyword>
<evidence type="ECO:0008006" key="7">
    <source>
        <dbReference type="Google" id="ProtNLM"/>
    </source>
</evidence>
<gene>
    <name evidence="4" type="ORF">QE369_004633</name>
    <name evidence="3" type="ORF">QE408_002402</name>
</gene>
<dbReference type="Proteomes" id="UP001255601">
    <property type="component" value="Unassembled WGS sequence"/>
</dbReference>
<evidence type="ECO:0000313" key="4">
    <source>
        <dbReference type="EMBL" id="MDR6104436.1"/>
    </source>
</evidence>
<comment type="caution">
    <text evidence="4">The sequence shown here is derived from an EMBL/GenBank/DDBJ whole genome shotgun (WGS) entry which is preliminary data.</text>
</comment>
<organism evidence="4 6">
    <name type="scientific">Agrobacterium larrymoorei</name>
    <dbReference type="NCBI Taxonomy" id="160699"/>
    <lineage>
        <taxon>Bacteria</taxon>
        <taxon>Pseudomonadati</taxon>
        <taxon>Pseudomonadota</taxon>
        <taxon>Alphaproteobacteria</taxon>
        <taxon>Hyphomicrobiales</taxon>
        <taxon>Rhizobiaceae</taxon>
        <taxon>Rhizobium/Agrobacterium group</taxon>
        <taxon>Agrobacterium</taxon>
    </lineage>
</organism>
<dbReference type="AlphaFoldDB" id="A0AAJ2BK50"/>
<feature type="signal peptide" evidence="2">
    <location>
        <begin position="1"/>
        <end position="19"/>
    </location>
</feature>
<keyword evidence="5" id="KW-1185">Reference proteome</keyword>
<dbReference type="EMBL" id="JAUTBL010000002">
    <property type="protein sequence ID" value="MDQ1185259.1"/>
    <property type="molecule type" value="Genomic_DNA"/>
</dbReference>
<evidence type="ECO:0000313" key="6">
    <source>
        <dbReference type="Proteomes" id="UP001255601"/>
    </source>
</evidence>
<reference evidence="4" key="1">
    <citation type="submission" date="2023-08" db="EMBL/GenBank/DDBJ databases">
        <title>Functional and genomic diversity of the sorghum phyllosphere microbiome.</title>
        <authorList>
            <person name="Shade A."/>
        </authorList>
    </citation>
    <scope>NUCLEOTIDE SEQUENCE</scope>
    <source>
        <strain evidence="4">SORGH_AS_0974</strain>
        <strain evidence="3 5">SORGH_AS_1126</strain>
    </source>
</reference>
<evidence type="ECO:0000313" key="5">
    <source>
        <dbReference type="Proteomes" id="UP001224781"/>
    </source>
</evidence>